<dbReference type="Proteomes" id="UP000323088">
    <property type="component" value="Chromosome"/>
</dbReference>
<dbReference type="SUPFAM" id="SSF81324">
    <property type="entry name" value="Voltage-gated potassium channels"/>
    <property type="match status" value="1"/>
</dbReference>
<gene>
    <name evidence="2" type="ORF">F1527_20615</name>
</gene>
<accession>A0A5C2M118</accession>
<dbReference type="PANTHER" id="PTHR43833">
    <property type="entry name" value="POTASSIUM CHANNEL PROTEIN 2-RELATED-RELATED"/>
    <property type="match status" value="1"/>
</dbReference>
<dbReference type="Gene3D" id="3.40.50.720">
    <property type="entry name" value="NAD(P)-binding Rossmann-like Domain"/>
    <property type="match status" value="1"/>
</dbReference>
<dbReference type="EMBL" id="CP043773">
    <property type="protein sequence ID" value="QEP98585.1"/>
    <property type="molecule type" value="Genomic_DNA"/>
</dbReference>
<evidence type="ECO:0000259" key="1">
    <source>
        <dbReference type="Pfam" id="PF07885"/>
    </source>
</evidence>
<proteinExistence type="predicted"/>
<dbReference type="Pfam" id="PF07885">
    <property type="entry name" value="Ion_trans_2"/>
    <property type="match status" value="1"/>
</dbReference>
<evidence type="ECO:0000313" key="3">
    <source>
        <dbReference type="Proteomes" id="UP000323088"/>
    </source>
</evidence>
<protein>
    <submittedName>
        <fullName evidence="2">Two pore domain potassium channel family protein</fullName>
    </submittedName>
</protein>
<dbReference type="AlphaFoldDB" id="A0A5C2M118"/>
<keyword evidence="2" id="KW-0406">Ion transport</keyword>
<dbReference type="InterPro" id="IPR050721">
    <property type="entry name" value="Trk_Ktr_HKT_K-transport"/>
</dbReference>
<dbReference type="PANTHER" id="PTHR43833:SF9">
    <property type="entry name" value="POTASSIUM CHANNEL PROTEIN YUGO-RELATED"/>
    <property type="match status" value="1"/>
</dbReference>
<organism evidence="2 3">
    <name type="scientific">Salmonella enterica</name>
    <name type="common">Salmonella choleraesuis</name>
    <dbReference type="NCBI Taxonomy" id="28901"/>
    <lineage>
        <taxon>Bacteria</taxon>
        <taxon>Pseudomonadati</taxon>
        <taxon>Pseudomonadota</taxon>
        <taxon>Gammaproteobacteria</taxon>
        <taxon>Enterobacterales</taxon>
        <taxon>Enterobacteriaceae</taxon>
        <taxon>Salmonella</taxon>
    </lineage>
</organism>
<dbReference type="Gene3D" id="1.10.287.70">
    <property type="match status" value="1"/>
</dbReference>
<keyword evidence="2" id="KW-0813">Transport</keyword>
<keyword evidence="2" id="KW-0407">Ion channel</keyword>
<feature type="domain" description="Potassium channel" evidence="1">
    <location>
        <begin position="52"/>
        <end position="112"/>
    </location>
</feature>
<dbReference type="GO" id="GO:0034220">
    <property type="term" value="P:monoatomic ion transmembrane transport"/>
    <property type="evidence" value="ECO:0007669"/>
    <property type="project" value="UniProtKB-KW"/>
</dbReference>
<name>A0A5C2M118_SALER</name>
<sequence length="367" mass="41118">MLRMCWRVYSVNKANNALYVDCQNLPASFVQTDLARFAGPVLLCYLVLRLLRESALVSQLSDFIYYCSVVGSTLGFGDLSPQTAPGRLFTALWQIPVSVGLFGALMGKVIAQVQGMLAKGITGMGDYRHLHHHMLVIGWRGHQTEKMISLLLYDKRRAFERVLLCELEDIQHPLPGNNWVDFIRISNFNDPQEHQRMGLEQCQSVIIFARTDEQTFTAALSLADYVPAQCHIVVYLEDERYAGLLETHCPRMEIVRNLSAEQLSRSIQDPGSSQSVASIMNPMLGDTGFALSVPASVAPMRYGALMRYMKLHHDATVLGISHCKNGRGMELNPVISTEVRGGMWLHLVGNNRILAEEVAWQEIEVPL</sequence>
<dbReference type="InterPro" id="IPR013099">
    <property type="entry name" value="K_chnl_dom"/>
</dbReference>
<reference evidence="2 3" key="1">
    <citation type="submission" date="2019-09" db="EMBL/GenBank/DDBJ databases">
        <title>Analyses of genetics and pathogenesis of a Salmonella species QH with narrow spectrum of antibiotic resistance isolated from Yak.</title>
        <authorList>
            <person name="Han S."/>
        </authorList>
    </citation>
    <scope>NUCLEOTIDE SEQUENCE [LARGE SCALE GENOMIC DNA]</scope>
    <source>
        <strain evidence="2 3">QH</strain>
    </source>
</reference>
<evidence type="ECO:0000313" key="2">
    <source>
        <dbReference type="EMBL" id="QEP98585.1"/>
    </source>
</evidence>